<feature type="region of interest" description="Disordered" evidence="1">
    <location>
        <begin position="40"/>
        <end position="62"/>
    </location>
</feature>
<dbReference type="AlphaFoldDB" id="A0A1G9LG97"/>
<dbReference type="PROSITE" id="PS51257">
    <property type="entry name" value="PROKAR_LIPOPROTEIN"/>
    <property type="match status" value="1"/>
</dbReference>
<dbReference type="RefSeq" id="WP_092163209.1">
    <property type="nucleotide sequence ID" value="NZ_FNGA01000007.1"/>
</dbReference>
<evidence type="ECO:0000256" key="2">
    <source>
        <dbReference type="SAM" id="SignalP"/>
    </source>
</evidence>
<gene>
    <name evidence="3" type="ORF">SAMN05660337_3370</name>
</gene>
<feature type="chain" id="PRO_5011684292" description="Lipoprotein" evidence="2">
    <location>
        <begin position="23"/>
        <end position="92"/>
    </location>
</feature>
<evidence type="ECO:0008006" key="5">
    <source>
        <dbReference type="Google" id="ProtNLM"/>
    </source>
</evidence>
<dbReference type="STRING" id="246191.SAMN05660337_3370"/>
<proteinExistence type="predicted"/>
<evidence type="ECO:0000256" key="1">
    <source>
        <dbReference type="SAM" id="MobiDB-lite"/>
    </source>
</evidence>
<organism evidence="3 4">
    <name type="scientific">Maridesulfovibrio ferrireducens</name>
    <dbReference type="NCBI Taxonomy" id="246191"/>
    <lineage>
        <taxon>Bacteria</taxon>
        <taxon>Pseudomonadati</taxon>
        <taxon>Thermodesulfobacteriota</taxon>
        <taxon>Desulfovibrionia</taxon>
        <taxon>Desulfovibrionales</taxon>
        <taxon>Desulfovibrionaceae</taxon>
        <taxon>Maridesulfovibrio</taxon>
    </lineage>
</organism>
<protein>
    <recommendedName>
        <fullName evidence="5">Lipoprotein</fullName>
    </recommendedName>
</protein>
<dbReference type="EMBL" id="FNGA01000007">
    <property type="protein sequence ID" value="SDL60904.1"/>
    <property type="molecule type" value="Genomic_DNA"/>
</dbReference>
<reference evidence="4" key="1">
    <citation type="submission" date="2016-10" db="EMBL/GenBank/DDBJ databases">
        <authorList>
            <person name="Varghese N."/>
            <person name="Submissions S."/>
        </authorList>
    </citation>
    <scope>NUCLEOTIDE SEQUENCE [LARGE SCALE GENOMIC DNA]</scope>
    <source>
        <strain evidence="4">DSM 16995</strain>
    </source>
</reference>
<dbReference type="OrthoDB" id="9855609at2"/>
<name>A0A1G9LG97_9BACT</name>
<dbReference type="Proteomes" id="UP000199053">
    <property type="component" value="Unassembled WGS sequence"/>
</dbReference>
<sequence>MKKFIIFAALLTILGGCSSWHNHNITDPEMAKKRYKEDRTFCTKRTAQQHPIGPKNDNGSRMLTSDRVKFSENHKATSTYNACMESRGWVKK</sequence>
<keyword evidence="4" id="KW-1185">Reference proteome</keyword>
<accession>A0A1G9LG97</accession>
<feature type="signal peptide" evidence="2">
    <location>
        <begin position="1"/>
        <end position="22"/>
    </location>
</feature>
<evidence type="ECO:0000313" key="4">
    <source>
        <dbReference type="Proteomes" id="UP000199053"/>
    </source>
</evidence>
<keyword evidence="2" id="KW-0732">Signal</keyword>
<evidence type="ECO:0000313" key="3">
    <source>
        <dbReference type="EMBL" id="SDL60904.1"/>
    </source>
</evidence>